<dbReference type="EC" id="2.3.1.28" evidence="4 9"/>
<evidence type="ECO:0000256" key="4">
    <source>
        <dbReference type="ARBA" id="ARBA00013235"/>
    </source>
</evidence>
<dbReference type="RefSeq" id="WP_221860495.1">
    <property type="nucleotide sequence ID" value="NZ_JAIKTU010000005.1"/>
</dbReference>
<name>A0ABS7KXM2_CLOSR</name>
<dbReference type="InterPro" id="IPR001707">
    <property type="entry name" value="Cmp_AcTrfase"/>
</dbReference>
<evidence type="ECO:0000256" key="6">
    <source>
        <dbReference type="ARBA" id="ARBA00022679"/>
    </source>
</evidence>
<evidence type="ECO:0000256" key="7">
    <source>
        <dbReference type="ARBA" id="ARBA00023251"/>
    </source>
</evidence>
<evidence type="ECO:0000313" key="12">
    <source>
        <dbReference type="Proteomes" id="UP001299068"/>
    </source>
</evidence>
<keyword evidence="8 9" id="KW-0012">Acyltransferase</keyword>
<comment type="similarity">
    <text evidence="2 10">Belongs to the chloramphenicol acetyltransferase family.</text>
</comment>
<organism evidence="11 12">
    <name type="scientific">Clostridium sardiniense</name>
    <name type="common">Clostridium absonum</name>
    <dbReference type="NCBI Taxonomy" id="29369"/>
    <lineage>
        <taxon>Bacteria</taxon>
        <taxon>Bacillati</taxon>
        <taxon>Bacillota</taxon>
        <taxon>Clostridia</taxon>
        <taxon>Eubacteriales</taxon>
        <taxon>Clostridiaceae</taxon>
        <taxon>Clostridium</taxon>
    </lineage>
</organism>
<reference evidence="11 12" key="1">
    <citation type="journal article" date="2021" name="Cell Host Microbe">
        <title>in vivo commensal control of Clostridioides difficile virulence.</title>
        <authorList>
            <person name="Girinathan B.P."/>
            <person name="Dibenedetto N."/>
            <person name="Worley J.N."/>
            <person name="Peltier J."/>
            <person name="Arrieta-Ortiz M.L."/>
            <person name="Rupa Christinal Immanuel S."/>
            <person name="Lavin R."/>
            <person name="Delaney M.L."/>
            <person name="Cummins C."/>
            <person name="Hoffmann M."/>
            <person name="Luo Y."/>
            <person name="Gonzalez-Escalona N."/>
            <person name="Allard M."/>
            <person name="Onderdonk A.B."/>
            <person name="Gerber G.K."/>
            <person name="Sonenshein A.L."/>
            <person name="Baliga N."/>
            <person name="Dupuy B."/>
            <person name="Bry L."/>
        </authorList>
    </citation>
    <scope>NUCLEOTIDE SEQUENCE [LARGE SCALE GENOMIC DNA]</scope>
    <source>
        <strain evidence="11 12">DSM 599</strain>
    </source>
</reference>
<dbReference type="InterPro" id="IPR023213">
    <property type="entry name" value="CAT-like_dom_sf"/>
</dbReference>
<sequence>MNLNIIDMEKWERRKCFEHYFNNAKCTYSITVNIEITNLYKYIKNNNLKLYPVFTWITTKCLNNHKEFKMAINDEGKLGYYDEISPCYSVLNDKTKIMDELFTLYSSNFNEFYSNMLYDMDMYKKDSTYSPNFQKNFYLVSCIPWINYSSFNVNNETNMPMLFPMVTWGKYYNENEKVFMPLSLQVHHSVADGYHCSLFYDEVQDIVSNPELYLN</sequence>
<evidence type="ECO:0000256" key="5">
    <source>
        <dbReference type="ARBA" id="ARBA00020291"/>
    </source>
</evidence>
<comment type="caution">
    <text evidence="11">The sequence shown here is derived from an EMBL/GenBank/DDBJ whole genome shotgun (WGS) entry which is preliminary data.</text>
</comment>
<dbReference type="EMBL" id="JAIKTU010000005">
    <property type="protein sequence ID" value="MBY0755317.1"/>
    <property type="molecule type" value="Genomic_DNA"/>
</dbReference>
<dbReference type="Gene3D" id="3.30.559.10">
    <property type="entry name" value="Chloramphenicol acetyltransferase-like domain"/>
    <property type="match status" value="1"/>
</dbReference>
<evidence type="ECO:0000256" key="9">
    <source>
        <dbReference type="RuleBase" id="RU000503"/>
    </source>
</evidence>
<dbReference type="InterPro" id="IPR018372">
    <property type="entry name" value="Chloramphenicol_AcTrfase_AS"/>
</dbReference>
<comment type="subunit">
    <text evidence="3">Homotrimer.</text>
</comment>
<evidence type="ECO:0000256" key="2">
    <source>
        <dbReference type="ARBA" id="ARBA00010571"/>
    </source>
</evidence>
<dbReference type="SUPFAM" id="SSF52777">
    <property type="entry name" value="CoA-dependent acyltransferases"/>
    <property type="match status" value="1"/>
</dbReference>
<evidence type="ECO:0000256" key="8">
    <source>
        <dbReference type="ARBA" id="ARBA00023315"/>
    </source>
</evidence>
<comment type="function">
    <text evidence="1 9">This enzyme is an effector of chloramphenicol resistance in bacteria.</text>
</comment>
<comment type="catalytic activity">
    <reaction evidence="9">
        <text>chloramphenicol + acetyl-CoA = chloramphenicol 3-acetate + CoA</text>
        <dbReference type="Rhea" id="RHEA:18421"/>
        <dbReference type="ChEBI" id="CHEBI:16730"/>
        <dbReference type="ChEBI" id="CHEBI:17698"/>
        <dbReference type="ChEBI" id="CHEBI:57287"/>
        <dbReference type="ChEBI" id="CHEBI:57288"/>
        <dbReference type="EC" id="2.3.1.28"/>
    </reaction>
</comment>
<keyword evidence="12" id="KW-1185">Reference proteome</keyword>
<evidence type="ECO:0000256" key="1">
    <source>
        <dbReference type="ARBA" id="ARBA00002150"/>
    </source>
</evidence>
<accession>A0ABS7KXM2</accession>
<proteinExistence type="inferred from homology"/>
<keyword evidence="7 9" id="KW-0046">Antibiotic resistance</keyword>
<evidence type="ECO:0000256" key="3">
    <source>
        <dbReference type="ARBA" id="ARBA00011233"/>
    </source>
</evidence>
<dbReference type="PANTHER" id="PTHR38474:SF2">
    <property type="entry name" value="CHLORAMPHENICOL ACETYLTRANSFERASE"/>
    <property type="match status" value="1"/>
</dbReference>
<dbReference type="PANTHER" id="PTHR38474">
    <property type="entry name" value="SLR0299 PROTEIN"/>
    <property type="match status" value="1"/>
</dbReference>
<dbReference type="SMART" id="SM01059">
    <property type="entry name" value="CAT"/>
    <property type="match status" value="1"/>
</dbReference>
<dbReference type="PIRSF" id="PIRSF000440">
    <property type="entry name" value="CAT"/>
    <property type="match status" value="1"/>
</dbReference>
<protein>
    <recommendedName>
        <fullName evidence="5 9">Chloramphenicol acetyltransferase</fullName>
        <ecNumber evidence="4 9">2.3.1.28</ecNumber>
    </recommendedName>
</protein>
<dbReference type="PROSITE" id="PS00100">
    <property type="entry name" value="CAT"/>
    <property type="match status" value="1"/>
</dbReference>
<keyword evidence="6 9" id="KW-0808">Transferase</keyword>
<dbReference type="Proteomes" id="UP001299068">
    <property type="component" value="Unassembled WGS sequence"/>
</dbReference>
<evidence type="ECO:0000256" key="10">
    <source>
        <dbReference type="RuleBase" id="RU004156"/>
    </source>
</evidence>
<evidence type="ECO:0000313" key="11">
    <source>
        <dbReference type="EMBL" id="MBY0755317.1"/>
    </source>
</evidence>
<gene>
    <name evidence="11" type="ORF">K5V21_07590</name>
</gene>
<dbReference type="Pfam" id="PF00302">
    <property type="entry name" value="CAT"/>
    <property type="match status" value="1"/>
</dbReference>